<dbReference type="RefSeq" id="WP_218994407.1">
    <property type="nucleotide sequence ID" value="NZ_JAHVXU010000001.1"/>
</dbReference>
<dbReference type="Proteomes" id="UP001197236">
    <property type="component" value="Unassembled WGS sequence"/>
</dbReference>
<accession>A0ABS6V947</accession>
<comment type="caution">
    <text evidence="1">The sequence shown here is derived from an EMBL/GenBank/DDBJ whole genome shotgun (WGS) entry which is preliminary data.</text>
</comment>
<sequence>MTELIFTGYGIDIIKRNDDYYVRYDDGTVAMFEKESKITFVEALKAQRSERDAYEVIIATQSREGRV</sequence>
<name>A0ABS6V947_9GAMM</name>
<dbReference type="EMBL" id="JAHVXZ010000001">
    <property type="protein sequence ID" value="MBW1255615.1"/>
    <property type="molecule type" value="Genomic_DNA"/>
</dbReference>
<proteinExistence type="predicted"/>
<evidence type="ECO:0000313" key="1">
    <source>
        <dbReference type="EMBL" id="MBW1255615.1"/>
    </source>
</evidence>
<reference evidence="1 2" key="1">
    <citation type="submission" date="2021-07" db="EMBL/GenBank/DDBJ databases">
        <title>A novel phosphonate cluster across the Pantoea species complex is important for pathogenicity in onion.</title>
        <authorList>
            <person name="Zhao M."/>
            <person name="Stice S."/>
            <person name="Shin G.Y."/>
            <person name="Coutinho T."/>
            <person name="Gitaitis R."/>
            <person name="Kvitko B."/>
            <person name="Dutta B."/>
        </authorList>
    </citation>
    <scope>NUCLEOTIDE SEQUENCE [LARGE SCALE GENOMIC DNA]</scope>
    <source>
        <strain evidence="1 2">BD 382</strain>
    </source>
</reference>
<keyword evidence="2" id="KW-1185">Reference proteome</keyword>
<organism evidence="1 2">
    <name type="scientific">Pantoea allii</name>
    <dbReference type="NCBI Taxonomy" id="574096"/>
    <lineage>
        <taxon>Bacteria</taxon>
        <taxon>Pseudomonadati</taxon>
        <taxon>Pseudomonadota</taxon>
        <taxon>Gammaproteobacteria</taxon>
        <taxon>Enterobacterales</taxon>
        <taxon>Erwiniaceae</taxon>
        <taxon>Pantoea</taxon>
    </lineage>
</organism>
<evidence type="ECO:0008006" key="3">
    <source>
        <dbReference type="Google" id="ProtNLM"/>
    </source>
</evidence>
<evidence type="ECO:0000313" key="2">
    <source>
        <dbReference type="Proteomes" id="UP001197236"/>
    </source>
</evidence>
<protein>
    <recommendedName>
        <fullName evidence="3">KTSC domain-containing protein</fullName>
    </recommendedName>
</protein>
<gene>
    <name evidence="1" type="ORF">KYI95_00075</name>
</gene>